<dbReference type="InterPro" id="IPR000620">
    <property type="entry name" value="EamA_dom"/>
</dbReference>
<comment type="caution">
    <text evidence="8">The sequence shown here is derived from an EMBL/GenBank/DDBJ whole genome shotgun (WGS) entry which is preliminary data.</text>
</comment>
<dbReference type="PANTHER" id="PTHR32322:SF2">
    <property type="entry name" value="EAMA DOMAIN-CONTAINING PROTEIN"/>
    <property type="match status" value="1"/>
</dbReference>
<dbReference type="InterPro" id="IPR037185">
    <property type="entry name" value="EmrE-like"/>
</dbReference>
<proteinExistence type="inferred from homology"/>
<evidence type="ECO:0000256" key="4">
    <source>
        <dbReference type="ARBA" id="ARBA00022989"/>
    </source>
</evidence>
<evidence type="ECO:0000313" key="9">
    <source>
        <dbReference type="Proteomes" id="UP000649753"/>
    </source>
</evidence>
<feature type="transmembrane region" description="Helical" evidence="6">
    <location>
        <begin position="207"/>
        <end position="229"/>
    </location>
</feature>
<reference evidence="8" key="1">
    <citation type="submission" date="2020-10" db="EMBL/GenBank/DDBJ databases">
        <title>Sequencing the genomes of 1000 actinobacteria strains.</title>
        <authorList>
            <person name="Klenk H.-P."/>
        </authorList>
    </citation>
    <scope>NUCLEOTIDE SEQUENCE</scope>
    <source>
        <strain evidence="8">DSM 46832</strain>
    </source>
</reference>
<dbReference type="GO" id="GO:0016020">
    <property type="term" value="C:membrane"/>
    <property type="evidence" value="ECO:0007669"/>
    <property type="project" value="UniProtKB-SubCell"/>
</dbReference>
<evidence type="ECO:0000256" key="2">
    <source>
        <dbReference type="ARBA" id="ARBA00007362"/>
    </source>
</evidence>
<evidence type="ECO:0000256" key="6">
    <source>
        <dbReference type="SAM" id="Phobius"/>
    </source>
</evidence>
<organism evidence="8 9">
    <name type="scientific">Plantactinospora soyae</name>
    <dbReference type="NCBI Taxonomy" id="1544732"/>
    <lineage>
        <taxon>Bacteria</taxon>
        <taxon>Bacillati</taxon>
        <taxon>Actinomycetota</taxon>
        <taxon>Actinomycetes</taxon>
        <taxon>Micromonosporales</taxon>
        <taxon>Micromonosporaceae</taxon>
        <taxon>Plantactinospora</taxon>
    </lineage>
</organism>
<dbReference type="PANTHER" id="PTHR32322">
    <property type="entry name" value="INNER MEMBRANE TRANSPORTER"/>
    <property type="match status" value="1"/>
</dbReference>
<evidence type="ECO:0000256" key="5">
    <source>
        <dbReference type="ARBA" id="ARBA00023136"/>
    </source>
</evidence>
<feature type="transmembrane region" description="Helical" evidence="6">
    <location>
        <begin position="172"/>
        <end position="192"/>
    </location>
</feature>
<keyword evidence="3 6" id="KW-0812">Transmembrane</keyword>
<accession>A0A927M896</accession>
<evidence type="ECO:0000256" key="1">
    <source>
        <dbReference type="ARBA" id="ARBA00004141"/>
    </source>
</evidence>
<comment type="similarity">
    <text evidence="2">Belongs to the EamA transporter family.</text>
</comment>
<gene>
    <name evidence="8" type="ORF">H4W31_005257</name>
</gene>
<evidence type="ECO:0000256" key="3">
    <source>
        <dbReference type="ARBA" id="ARBA00022692"/>
    </source>
</evidence>
<dbReference type="InterPro" id="IPR050638">
    <property type="entry name" value="AA-Vitamin_Transporters"/>
</dbReference>
<keyword evidence="9" id="KW-1185">Reference proteome</keyword>
<protein>
    <submittedName>
        <fullName evidence="8">Drug/metabolite transporter (DMT)-like permease</fullName>
    </submittedName>
</protein>
<feature type="transmembrane region" description="Helical" evidence="6">
    <location>
        <begin position="236"/>
        <end position="256"/>
    </location>
</feature>
<feature type="transmembrane region" description="Helical" evidence="6">
    <location>
        <begin position="143"/>
        <end position="160"/>
    </location>
</feature>
<evidence type="ECO:0000259" key="7">
    <source>
        <dbReference type="Pfam" id="PF00892"/>
    </source>
</evidence>
<keyword evidence="4 6" id="KW-1133">Transmembrane helix</keyword>
<evidence type="ECO:0000313" key="8">
    <source>
        <dbReference type="EMBL" id="MBE1489619.1"/>
    </source>
</evidence>
<feature type="domain" description="EamA" evidence="7">
    <location>
        <begin position="5"/>
        <end position="131"/>
    </location>
</feature>
<feature type="transmembrane region" description="Helical" evidence="6">
    <location>
        <begin position="25"/>
        <end position="45"/>
    </location>
</feature>
<dbReference type="EMBL" id="JADBEB010000001">
    <property type="protein sequence ID" value="MBE1489619.1"/>
    <property type="molecule type" value="Genomic_DNA"/>
</dbReference>
<feature type="transmembrane region" description="Helical" evidence="6">
    <location>
        <begin position="262"/>
        <end position="280"/>
    </location>
</feature>
<keyword evidence="5 6" id="KW-0472">Membrane</keyword>
<sequence>MGIVYVVWGSTYLAIRIMVEEMPPLMAAGTRFLTAGLLVAGALTARSGLRRLAVTRPQLLGCALVGLLLPALGQGMVTIGESGGAPSGITALLIAAVPLWVICCRIVSGERPAGRMLVGGAVGFGGVAVLITANGLGGSFPPWTIAVIVLASASWALGSWWQPRLRLPRDPFVVVVYEMLIGGVLLVIFGLATGEQFDPSTYSARSWAAWAYLVLAGSVLAFSAYVWLLQSTAVSLVATYAYVNPLVAVVLGWLIVAEPVTMSTIVGGAVVVLGVAVVVGSELPSRTRRPTPDRKIR</sequence>
<feature type="domain" description="EamA" evidence="7">
    <location>
        <begin position="143"/>
        <end position="279"/>
    </location>
</feature>
<dbReference type="SUPFAM" id="SSF103481">
    <property type="entry name" value="Multidrug resistance efflux transporter EmrE"/>
    <property type="match status" value="2"/>
</dbReference>
<dbReference type="Proteomes" id="UP000649753">
    <property type="component" value="Unassembled WGS sequence"/>
</dbReference>
<feature type="transmembrane region" description="Helical" evidence="6">
    <location>
        <begin position="57"/>
        <end position="79"/>
    </location>
</feature>
<dbReference type="Pfam" id="PF00892">
    <property type="entry name" value="EamA"/>
    <property type="match status" value="2"/>
</dbReference>
<dbReference type="AlphaFoldDB" id="A0A927M896"/>
<name>A0A927M896_9ACTN</name>
<feature type="transmembrane region" description="Helical" evidence="6">
    <location>
        <begin position="85"/>
        <end position="104"/>
    </location>
</feature>
<comment type="subcellular location">
    <subcellularLocation>
        <location evidence="1">Membrane</location>
        <topology evidence="1">Multi-pass membrane protein</topology>
    </subcellularLocation>
</comment>
<feature type="transmembrane region" description="Helical" evidence="6">
    <location>
        <begin position="116"/>
        <end position="137"/>
    </location>
</feature>